<organism evidence="3 4">
    <name type="scientific">Spirochaeta africana (strain ATCC 700263 / DSM 8902 / Z-7692)</name>
    <dbReference type="NCBI Taxonomy" id="889378"/>
    <lineage>
        <taxon>Bacteria</taxon>
        <taxon>Pseudomonadati</taxon>
        <taxon>Spirochaetota</taxon>
        <taxon>Spirochaetia</taxon>
        <taxon>Spirochaetales</taxon>
        <taxon>Spirochaetaceae</taxon>
        <taxon>Spirochaeta</taxon>
    </lineage>
</organism>
<dbReference type="AlphaFoldDB" id="H9UKQ2"/>
<dbReference type="STRING" id="889378.Spiaf_2047"/>
<evidence type="ECO:0000256" key="1">
    <source>
        <dbReference type="SAM" id="MobiDB-lite"/>
    </source>
</evidence>
<dbReference type="Proteomes" id="UP000007383">
    <property type="component" value="Chromosome"/>
</dbReference>
<dbReference type="eggNOG" id="COG0724">
    <property type="taxonomic scope" value="Bacteria"/>
</dbReference>
<dbReference type="KEGG" id="sfc:Spiaf_2047"/>
<dbReference type="HOGENOM" id="CLU_090659_0_0_12"/>
<feature type="domain" description="DEAD box helicase DbpA/CsdA RNA-binding" evidence="2">
    <location>
        <begin position="129"/>
        <end position="199"/>
    </location>
</feature>
<keyword evidence="4" id="KW-1185">Reference proteome</keyword>
<evidence type="ECO:0000313" key="4">
    <source>
        <dbReference type="Proteomes" id="UP000007383"/>
    </source>
</evidence>
<dbReference type="InterPro" id="IPR005580">
    <property type="entry name" value="DbpA/CsdA_RNA-bd_dom"/>
</dbReference>
<dbReference type="Gene3D" id="3.30.70.330">
    <property type="match status" value="1"/>
</dbReference>
<dbReference type="RefSeq" id="WP_014456078.1">
    <property type="nucleotide sequence ID" value="NC_017098.1"/>
</dbReference>
<feature type="region of interest" description="Disordered" evidence="1">
    <location>
        <begin position="68"/>
        <end position="129"/>
    </location>
</feature>
<feature type="compositionally biased region" description="Basic and acidic residues" evidence="1">
    <location>
        <begin position="80"/>
        <end position="101"/>
    </location>
</feature>
<evidence type="ECO:0000313" key="3">
    <source>
        <dbReference type="EMBL" id="AFG38095.1"/>
    </source>
</evidence>
<gene>
    <name evidence="3" type="ordered locus">Spiaf_2047</name>
</gene>
<dbReference type="Pfam" id="PF03880">
    <property type="entry name" value="DbpA"/>
    <property type="match status" value="1"/>
</dbReference>
<accession>H9UKQ2</accession>
<dbReference type="CDD" id="cd12252">
    <property type="entry name" value="RRM_DbpA"/>
    <property type="match status" value="1"/>
</dbReference>
<protein>
    <submittedName>
        <fullName evidence="3">DbpA RNA binding domain protein</fullName>
    </submittedName>
</protein>
<dbReference type="PATRIC" id="fig|889378.3.peg.2034"/>
<dbReference type="InterPro" id="IPR012677">
    <property type="entry name" value="Nucleotide-bd_a/b_plait_sf"/>
</dbReference>
<name>H9UKQ2_SPIAZ</name>
<dbReference type="EMBL" id="CP003282">
    <property type="protein sequence ID" value="AFG38095.1"/>
    <property type="molecule type" value="Genomic_DNA"/>
</dbReference>
<feature type="compositionally biased region" description="Polar residues" evidence="1">
    <location>
        <begin position="105"/>
        <end position="121"/>
    </location>
</feature>
<evidence type="ECO:0000259" key="2">
    <source>
        <dbReference type="Pfam" id="PF03880"/>
    </source>
</evidence>
<sequence length="205" mass="23000">MATRELPSQDNELIIAKIEELLQQIQYQEDPAEMDTLRRLYKKHVPIFRRSYFSALLIRELARTQGVRFSSPSGKPAKASRSDARRAAKAEAEQRKAEVKRLAKQASSRSASRNDEPSTTPGDGEDPNTIFISIGKNRRVFPRDLIGLFSSVDGVDPEKIGDIRILDNYSFVTVDPSIAPGLITALHNSDYRGRKLTVNFARKKG</sequence>
<proteinExistence type="predicted"/>
<reference evidence="4" key="1">
    <citation type="journal article" date="2013" name="Stand. Genomic Sci.">
        <title>Complete genome sequence of the halophilic bacterium Spirochaeta africana type strain (Z-7692(T)) from the alkaline Lake Magadi in the East African Rift.</title>
        <authorList>
            <person name="Liolos K."/>
            <person name="Abt B."/>
            <person name="Scheuner C."/>
            <person name="Teshima H."/>
            <person name="Held B."/>
            <person name="Lapidus A."/>
            <person name="Nolan M."/>
            <person name="Lucas S."/>
            <person name="Deshpande S."/>
            <person name="Cheng J.F."/>
            <person name="Tapia R."/>
            <person name="Goodwin L.A."/>
            <person name="Pitluck S."/>
            <person name="Pagani I."/>
            <person name="Ivanova N."/>
            <person name="Mavromatis K."/>
            <person name="Mikhailova N."/>
            <person name="Huntemann M."/>
            <person name="Pati A."/>
            <person name="Chen A."/>
            <person name="Palaniappan K."/>
            <person name="Land M."/>
            <person name="Rohde M."/>
            <person name="Tindall B.J."/>
            <person name="Detter J.C."/>
            <person name="Goker M."/>
            <person name="Bristow J."/>
            <person name="Eisen J.A."/>
            <person name="Markowitz V."/>
            <person name="Hugenholtz P."/>
            <person name="Woyke T."/>
            <person name="Klenk H.P."/>
            <person name="Kyrpides N.C."/>
        </authorList>
    </citation>
    <scope>NUCLEOTIDE SEQUENCE</scope>
    <source>
        <strain evidence="4">ATCC 700263 / DSM 8902 / Z-7692</strain>
    </source>
</reference>